<gene>
    <name evidence="3" type="ORF">JG688_00017256</name>
</gene>
<accession>A0A8J5LYN5</accession>
<sequence length="315" mass="36162">MTFFDNIRRSLPKVIAKIRTRMSETQKELLELGTPLESLAIGGHYDLLLPPSKRRRVTEETTSPNSSQGEVNTRLRAVLRAEEDALREKITKVKNQVFYNKPQEEVEVGDKIQVKTKAHWREGHVEQVEGTNIVCEEFNDAWMPKESKFIQANRGDELATFPSYQVFCNLFCRCVDKWESPTKELVGAYHDHTKLVSDCVADTADKEINALLLAGSRSYTQDQRLFIELDQRHMRDIQEQVWSAIHTDDDGLVALGDVMNAVASGLLTTEYREVMEMQIALQAYLDVAVPRFVYAIPMRLNDLILCKLLLKWQMN</sequence>
<feature type="domain" description="Dynamin stalk" evidence="2">
    <location>
        <begin position="4"/>
        <end position="205"/>
    </location>
</feature>
<feature type="region of interest" description="Disordered" evidence="1">
    <location>
        <begin position="51"/>
        <end position="71"/>
    </location>
</feature>
<evidence type="ECO:0000313" key="3">
    <source>
        <dbReference type="EMBL" id="KAG6944119.1"/>
    </source>
</evidence>
<keyword evidence="4" id="KW-1185">Reference proteome</keyword>
<evidence type="ECO:0000256" key="1">
    <source>
        <dbReference type="SAM" id="MobiDB-lite"/>
    </source>
</evidence>
<feature type="compositionally biased region" description="Polar residues" evidence="1">
    <location>
        <begin position="60"/>
        <end position="71"/>
    </location>
</feature>
<name>A0A8J5LYN5_9STRA</name>
<evidence type="ECO:0000259" key="2">
    <source>
        <dbReference type="Pfam" id="PF01031"/>
    </source>
</evidence>
<comment type="caution">
    <text evidence="3">The sequence shown here is derived from an EMBL/GenBank/DDBJ whole genome shotgun (WGS) entry which is preliminary data.</text>
</comment>
<evidence type="ECO:0000313" key="4">
    <source>
        <dbReference type="Proteomes" id="UP000709295"/>
    </source>
</evidence>
<dbReference type="AlphaFoldDB" id="A0A8J5LYN5"/>
<protein>
    <recommendedName>
        <fullName evidence="2">Dynamin stalk domain-containing protein</fullName>
    </recommendedName>
</protein>
<organism evidence="3 4">
    <name type="scientific">Phytophthora aleatoria</name>
    <dbReference type="NCBI Taxonomy" id="2496075"/>
    <lineage>
        <taxon>Eukaryota</taxon>
        <taxon>Sar</taxon>
        <taxon>Stramenopiles</taxon>
        <taxon>Oomycota</taxon>
        <taxon>Peronosporomycetes</taxon>
        <taxon>Peronosporales</taxon>
        <taxon>Peronosporaceae</taxon>
        <taxon>Phytophthora</taxon>
    </lineage>
</organism>
<dbReference type="Pfam" id="PF01031">
    <property type="entry name" value="Dynamin_M"/>
    <property type="match status" value="1"/>
</dbReference>
<dbReference type="Proteomes" id="UP000709295">
    <property type="component" value="Unassembled WGS sequence"/>
</dbReference>
<dbReference type="EMBL" id="JAENGY010002468">
    <property type="protein sequence ID" value="KAG6944119.1"/>
    <property type="molecule type" value="Genomic_DNA"/>
</dbReference>
<dbReference type="InterPro" id="IPR000375">
    <property type="entry name" value="Dynamin_stalk"/>
</dbReference>
<reference evidence="3" key="1">
    <citation type="submission" date="2021-01" db="EMBL/GenBank/DDBJ databases">
        <title>Phytophthora aleatoria, a newly-described species from Pinus radiata is distinct from Phytophthora cactorum isolates based on comparative genomics.</title>
        <authorList>
            <person name="Mcdougal R."/>
            <person name="Panda P."/>
            <person name="Williams N."/>
            <person name="Studholme D.J."/>
        </authorList>
    </citation>
    <scope>NUCLEOTIDE SEQUENCE</scope>
    <source>
        <strain evidence="3">NZFS 4037</strain>
    </source>
</reference>
<proteinExistence type="predicted"/>